<keyword evidence="1" id="KW-0472">Membrane</keyword>
<evidence type="ECO:0008006" key="4">
    <source>
        <dbReference type="Google" id="ProtNLM"/>
    </source>
</evidence>
<dbReference type="EMBL" id="JARBHA010000001">
    <property type="protein sequence ID" value="KAJ9707721.1"/>
    <property type="molecule type" value="Genomic_DNA"/>
</dbReference>
<dbReference type="AlphaFoldDB" id="A0AA39AHG5"/>
<dbReference type="PANTHER" id="PTHR33333:SF46">
    <property type="entry name" value="LOW QUALITY PROTEIN: GLYCINE-RICH PROTEIN DOT1"/>
    <property type="match status" value="1"/>
</dbReference>
<keyword evidence="3" id="KW-1185">Reference proteome</keyword>
<accession>A0AA39AHG5</accession>
<name>A0AA39AHG5_VITRO</name>
<sequence length="92" mass="10768">MGAESIMKFEKLKELLVLLEKPRHWIQVGAPFLILGLVLVVFYYCFCGSCRGRRGAKMMKAPGRDYRMARPLFESNPRGYFRGLRADRIHFR</sequence>
<gene>
    <name evidence="2" type="ORF">PVL29_000003</name>
</gene>
<evidence type="ECO:0000313" key="2">
    <source>
        <dbReference type="EMBL" id="KAJ9707721.1"/>
    </source>
</evidence>
<reference evidence="2 3" key="1">
    <citation type="journal article" date="2023" name="BMC Biotechnol.">
        <title>Vitis rotundifolia cv Carlos genome sequencing.</title>
        <authorList>
            <person name="Huff M."/>
            <person name="Hulse-Kemp A."/>
            <person name="Scheffler B."/>
            <person name="Youngblood R."/>
            <person name="Simpson S."/>
            <person name="Babiker E."/>
            <person name="Staton M."/>
        </authorList>
    </citation>
    <scope>NUCLEOTIDE SEQUENCE [LARGE SCALE GENOMIC DNA]</scope>
    <source>
        <tissue evidence="2">Leaf</tissue>
    </source>
</reference>
<comment type="caution">
    <text evidence="2">The sequence shown here is derived from an EMBL/GenBank/DDBJ whole genome shotgun (WGS) entry which is preliminary data.</text>
</comment>
<keyword evidence="1" id="KW-1133">Transmembrane helix</keyword>
<organism evidence="2 3">
    <name type="scientific">Vitis rotundifolia</name>
    <name type="common">Muscadine grape</name>
    <dbReference type="NCBI Taxonomy" id="103349"/>
    <lineage>
        <taxon>Eukaryota</taxon>
        <taxon>Viridiplantae</taxon>
        <taxon>Streptophyta</taxon>
        <taxon>Embryophyta</taxon>
        <taxon>Tracheophyta</taxon>
        <taxon>Spermatophyta</taxon>
        <taxon>Magnoliopsida</taxon>
        <taxon>eudicotyledons</taxon>
        <taxon>Gunneridae</taxon>
        <taxon>Pentapetalae</taxon>
        <taxon>rosids</taxon>
        <taxon>Vitales</taxon>
        <taxon>Vitaceae</taxon>
        <taxon>Viteae</taxon>
        <taxon>Vitis</taxon>
    </lineage>
</organism>
<dbReference type="PANTHER" id="PTHR33333">
    <property type="entry name" value="ERYTHROCYTE MEMBRANE PROTEIN 1-LIKE"/>
    <property type="match status" value="1"/>
</dbReference>
<keyword evidence="1" id="KW-0812">Transmembrane</keyword>
<proteinExistence type="predicted"/>
<dbReference type="Proteomes" id="UP001168098">
    <property type="component" value="Unassembled WGS sequence"/>
</dbReference>
<evidence type="ECO:0000256" key="1">
    <source>
        <dbReference type="SAM" id="Phobius"/>
    </source>
</evidence>
<evidence type="ECO:0000313" key="3">
    <source>
        <dbReference type="Proteomes" id="UP001168098"/>
    </source>
</evidence>
<dbReference type="InterPro" id="IPR039926">
    <property type="entry name" value="Egg_app_1"/>
</dbReference>
<feature type="transmembrane region" description="Helical" evidence="1">
    <location>
        <begin position="25"/>
        <end position="46"/>
    </location>
</feature>
<protein>
    <recommendedName>
        <fullName evidence="4">Transmembrane protein</fullName>
    </recommendedName>
</protein>